<protein>
    <submittedName>
        <fullName evidence="2">Uncharacterized protein</fullName>
    </submittedName>
</protein>
<sequence length="117" mass="13316">MSSKESSSKSIVGTEYGNITACGYFITDEPHTVRYMAITGFQSMADERRGLLTEREREIISGDADVNDEYYYSVVSRVRRKIDNLSRDAALLEEHHPDLSEELREAVSDDDSEEDDE</sequence>
<dbReference type="Proteomes" id="UP001596145">
    <property type="component" value="Unassembled WGS sequence"/>
</dbReference>
<name>A0ABD5QUX8_9EURY</name>
<dbReference type="AlphaFoldDB" id="A0ABD5QUX8"/>
<evidence type="ECO:0000313" key="3">
    <source>
        <dbReference type="Proteomes" id="UP001596145"/>
    </source>
</evidence>
<feature type="region of interest" description="Disordered" evidence="1">
    <location>
        <begin position="96"/>
        <end position="117"/>
    </location>
</feature>
<proteinExistence type="predicted"/>
<evidence type="ECO:0000313" key="2">
    <source>
        <dbReference type="EMBL" id="MFC5135883.1"/>
    </source>
</evidence>
<reference evidence="2 3" key="1">
    <citation type="journal article" date="2019" name="Int. J. Syst. Evol. Microbiol.">
        <title>The Global Catalogue of Microorganisms (GCM) 10K type strain sequencing project: providing services to taxonomists for standard genome sequencing and annotation.</title>
        <authorList>
            <consortium name="The Broad Institute Genomics Platform"/>
            <consortium name="The Broad Institute Genome Sequencing Center for Infectious Disease"/>
            <person name="Wu L."/>
            <person name="Ma J."/>
        </authorList>
    </citation>
    <scope>NUCLEOTIDE SEQUENCE [LARGE SCALE GENOMIC DNA]</scope>
    <source>
        <strain evidence="2 3">CGMCC 1.16026</strain>
    </source>
</reference>
<gene>
    <name evidence="2" type="ORF">ACFPJA_14300</name>
</gene>
<organism evidence="2 3">
    <name type="scientific">Halorubrum glutamatedens</name>
    <dbReference type="NCBI Taxonomy" id="2707018"/>
    <lineage>
        <taxon>Archaea</taxon>
        <taxon>Methanobacteriati</taxon>
        <taxon>Methanobacteriota</taxon>
        <taxon>Stenosarchaea group</taxon>
        <taxon>Halobacteria</taxon>
        <taxon>Halobacteriales</taxon>
        <taxon>Haloferacaceae</taxon>
        <taxon>Halorubrum</taxon>
    </lineage>
</organism>
<feature type="compositionally biased region" description="Basic and acidic residues" evidence="1">
    <location>
        <begin position="96"/>
        <end position="107"/>
    </location>
</feature>
<comment type="caution">
    <text evidence="2">The sequence shown here is derived from an EMBL/GenBank/DDBJ whole genome shotgun (WGS) entry which is preliminary data.</text>
</comment>
<evidence type="ECO:0000256" key="1">
    <source>
        <dbReference type="SAM" id="MobiDB-lite"/>
    </source>
</evidence>
<dbReference type="EMBL" id="JBHSKV010000018">
    <property type="protein sequence ID" value="MFC5135883.1"/>
    <property type="molecule type" value="Genomic_DNA"/>
</dbReference>
<feature type="compositionally biased region" description="Acidic residues" evidence="1">
    <location>
        <begin position="108"/>
        <end position="117"/>
    </location>
</feature>
<dbReference type="RefSeq" id="WP_343032408.1">
    <property type="nucleotide sequence ID" value="NZ_JBHSKV010000018.1"/>
</dbReference>
<keyword evidence="3" id="KW-1185">Reference proteome</keyword>
<accession>A0ABD5QUX8</accession>